<evidence type="ECO:0000256" key="10">
    <source>
        <dbReference type="ARBA" id="ARBA00032707"/>
    </source>
</evidence>
<dbReference type="PANTHER" id="PTHR30622">
    <property type="entry name" value="UNDECAPRENYL-DIPHOSPHATASE"/>
    <property type="match status" value="1"/>
</dbReference>
<dbReference type="NCBIfam" id="NF001398">
    <property type="entry name" value="PRK00281.3-5"/>
    <property type="match status" value="1"/>
</dbReference>
<dbReference type="KEGG" id="scas:SACC_25970"/>
<dbReference type="RefSeq" id="WP_229569966.1">
    <property type="nucleotide sequence ID" value="NZ_AP025226.1"/>
</dbReference>
<evidence type="ECO:0000256" key="7">
    <source>
        <dbReference type="ARBA" id="ARBA00022801"/>
    </source>
</evidence>
<evidence type="ECO:0000256" key="11">
    <source>
        <dbReference type="ARBA" id="ARBA00047594"/>
    </source>
</evidence>
<comment type="similarity">
    <text evidence="2 12">Belongs to the UppP family.</text>
</comment>
<feature type="transmembrane region" description="Helical" evidence="12">
    <location>
        <begin position="154"/>
        <end position="170"/>
    </location>
</feature>
<evidence type="ECO:0000256" key="1">
    <source>
        <dbReference type="ARBA" id="ARBA00004651"/>
    </source>
</evidence>
<dbReference type="GO" id="GO:0050380">
    <property type="term" value="F:undecaprenyl-diphosphatase activity"/>
    <property type="evidence" value="ECO:0007669"/>
    <property type="project" value="UniProtKB-UniRule"/>
</dbReference>
<dbReference type="Proteomes" id="UP001319921">
    <property type="component" value="Chromosome"/>
</dbReference>
<keyword evidence="14" id="KW-1185">Reference proteome</keyword>
<evidence type="ECO:0000313" key="13">
    <source>
        <dbReference type="EMBL" id="BDB99580.1"/>
    </source>
</evidence>
<feature type="transmembrane region" description="Helical" evidence="12">
    <location>
        <begin position="223"/>
        <end position="243"/>
    </location>
</feature>
<reference evidence="13 14" key="1">
    <citation type="journal article" date="2022" name="Microbiol. Resour. Announc.">
        <title>Complete Genome Sequence of the Hyperthermophilic and Acidophilic Archaeon Saccharolobus caldissimus Strain HS-3T.</title>
        <authorList>
            <person name="Sakai H.D."/>
            <person name="Kurosawa N."/>
        </authorList>
    </citation>
    <scope>NUCLEOTIDE SEQUENCE [LARGE SCALE GENOMIC DNA]</scope>
    <source>
        <strain evidence="13 14">JCM32116</strain>
    </source>
</reference>
<feature type="transmembrane region" description="Helical" evidence="12">
    <location>
        <begin position="83"/>
        <end position="106"/>
    </location>
</feature>
<dbReference type="InterPro" id="IPR003824">
    <property type="entry name" value="UppP"/>
</dbReference>
<comment type="function">
    <text evidence="12">Catalyzes the dephosphorylation of undecaprenyl diphosphate (UPP).</text>
</comment>
<evidence type="ECO:0000256" key="5">
    <source>
        <dbReference type="ARBA" id="ARBA00022475"/>
    </source>
</evidence>
<keyword evidence="9 12" id="KW-0472">Membrane</keyword>
<keyword evidence="8 12" id="KW-1133">Transmembrane helix</keyword>
<dbReference type="GO" id="GO:0005886">
    <property type="term" value="C:plasma membrane"/>
    <property type="evidence" value="ECO:0007669"/>
    <property type="project" value="UniProtKB-SubCell"/>
</dbReference>
<dbReference type="EC" id="3.6.1.27" evidence="3 12"/>
<proteinExistence type="inferred from homology"/>
<protein>
    <recommendedName>
        <fullName evidence="4 12">Undecaprenyl-diphosphatase</fullName>
        <ecNumber evidence="3 12">3.6.1.27</ecNumber>
    </recommendedName>
    <alternativeName>
        <fullName evidence="10 12">Undecaprenyl pyrophosphate phosphatase</fullName>
    </alternativeName>
</protein>
<dbReference type="GeneID" id="68867315"/>
<evidence type="ECO:0000256" key="3">
    <source>
        <dbReference type="ARBA" id="ARBA00012374"/>
    </source>
</evidence>
<evidence type="ECO:0000256" key="12">
    <source>
        <dbReference type="HAMAP-Rule" id="MF_01006"/>
    </source>
</evidence>
<feature type="transmembrane region" description="Helical" evidence="12">
    <location>
        <begin position="190"/>
        <end position="211"/>
    </location>
</feature>
<feature type="transmembrane region" description="Helical" evidence="12">
    <location>
        <begin position="255"/>
        <end position="276"/>
    </location>
</feature>
<evidence type="ECO:0000313" key="14">
    <source>
        <dbReference type="Proteomes" id="UP001319921"/>
    </source>
</evidence>
<accession>A0AAQ4CUU9</accession>
<evidence type="ECO:0000256" key="6">
    <source>
        <dbReference type="ARBA" id="ARBA00022692"/>
    </source>
</evidence>
<sequence>MNLIAVGIVLGVVQGISEWIPVSSKTQVLLVSTLLLGLGFSEAYAFGLFMEIGTITAAVIYFRKELYKVVLALMGKGNYEDVILLKYIIVSTLVTGIIGVTIYLTIINLVRGVVIGIPMAILGLILMLDGILIYVSRKSYKPSRTLRDLSVKDFIIVGIAQGLAALPGVSRSGMTTSVLLLLGVNPEDAFRLSFIELIPAAIGAIGVTLIFSRHEVINTIHLLSIAALIISILVATLVSVLFINVLLKFAESRNILIVVFSLGILALMSGIISSLIGF</sequence>
<dbReference type="PANTHER" id="PTHR30622:SF2">
    <property type="entry name" value="UNDECAPRENYL-DIPHOSPHATASE"/>
    <property type="match status" value="1"/>
</dbReference>
<dbReference type="Pfam" id="PF02673">
    <property type="entry name" value="BacA"/>
    <property type="match status" value="1"/>
</dbReference>
<keyword evidence="6 12" id="KW-0812">Transmembrane</keyword>
<evidence type="ECO:0000256" key="8">
    <source>
        <dbReference type="ARBA" id="ARBA00022989"/>
    </source>
</evidence>
<dbReference type="AlphaFoldDB" id="A0AAQ4CUU9"/>
<gene>
    <name evidence="12" type="primary">uppP</name>
    <name evidence="13" type="ORF">SACC_25970</name>
</gene>
<dbReference type="EMBL" id="AP025226">
    <property type="protein sequence ID" value="BDB99580.1"/>
    <property type="molecule type" value="Genomic_DNA"/>
</dbReference>
<feature type="transmembrane region" description="Helical" evidence="12">
    <location>
        <begin position="112"/>
        <end position="134"/>
    </location>
</feature>
<keyword evidence="7 12" id="KW-0378">Hydrolase</keyword>
<evidence type="ECO:0000256" key="2">
    <source>
        <dbReference type="ARBA" id="ARBA00010621"/>
    </source>
</evidence>
<dbReference type="HAMAP" id="MF_01006">
    <property type="entry name" value="Undec_diphosphatase"/>
    <property type="match status" value="1"/>
</dbReference>
<evidence type="ECO:0000256" key="9">
    <source>
        <dbReference type="ARBA" id="ARBA00023136"/>
    </source>
</evidence>
<feature type="transmembrane region" description="Helical" evidence="12">
    <location>
        <begin position="43"/>
        <end position="62"/>
    </location>
</feature>
<name>A0AAQ4CUU9_9CREN</name>
<evidence type="ECO:0000256" key="4">
    <source>
        <dbReference type="ARBA" id="ARBA00021581"/>
    </source>
</evidence>
<comment type="catalytic activity">
    <reaction evidence="11 12">
        <text>di-trans,octa-cis-undecaprenyl diphosphate + H2O = di-trans,octa-cis-undecaprenyl phosphate + phosphate + H(+)</text>
        <dbReference type="Rhea" id="RHEA:28094"/>
        <dbReference type="ChEBI" id="CHEBI:15377"/>
        <dbReference type="ChEBI" id="CHEBI:15378"/>
        <dbReference type="ChEBI" id="CHEBI:43474"/>
        <dbReference type="ChEBI" id="CHEBI:58405"/>
        <dbReference type="ChEBI" id="CHEBI:60392"/>
        <dbReference type="EC" id="3.6.1.27"/>
    </reaction>
</comment>
<keyword evidence="5 12" id="KW-1003">Cell membrane</keyword>
<comment type="subcellular location">
    <subcellularLocation>
        <location evidence="1 12">Cell membrane</location>
        <topology evidence="1 12">Multi-pass membrane protein</topology>
    </subcellularLocation>
</comment>
<organism evidence="13 14">
    <name type="scientific">Saccharolobus caldissimus</name>
    <dbReference type="NCBI Taxonomy" id="1702097"/>
    <lineage>
        <taxon>Archaea</taxon>
        <taxon>Thermoproteota</taxon>
        <taxon>Thermoprotei</taxon>
        <taxon>Sulfolobales</taxon>
        <taxon>Sulfolobaceae</taxon>
        <taxon>Saccharolobus</taxon>
    </lineage>
</organism>